<reference evidence="1 2" key="1">
    <citation type="submission" date="2020-11" db="EMBL/GenBank/DDBJ databases">
        <title>Enhanced detection system for hospital associated transmission using whole genome sequencing surveillance.</title>
        <authorList>
            <person name="Harrison L.H."/>
            <person name="Van Tyne D."/>
            <person name="Marsh J.W."/>
            <person name="Griffith M.P."/>
            <person name="Snyder D.J."/>
            <person name="Cooper V.S."/>
            <person name="Mustapha M."/>
        </authorList>
    </citation>
    <scope>NUCLEOTIDE SEQUENCE [LARGE SCALE GENOMIC DNA]</scope>
    <source>
        <strain evidence="1 2">PSA00705</strain>
    </source>
</reference>
<evidence type="ECO:0000313" key="2">
    <source>
        <dbReference type="Proteomes" id="UP000608450"/>
    </source>
</evidence>
<proteinExistence type="predicted"/>
<protein>
    <submittedName>
        <fullName evidence="1">Uncharacterized protein</fullName>
    </submittedName>
</protein>
<dbReference type="RefSeq" id="WP_196913454.1">
    <property type="nucleotide sequence ID" value="NZ_DAMDDB010000008.1"/>
</dbReference>
<dbReference type="Proteomes" id="UP000608450">
    <property type="component" value="Unassembled WGS sequence"/>
</dbReference>
<dbReference type="EMBL" id="JADTFC010000087">
    <property type="protein sequence ID" value="MBG6290806.1"/>
    <property type="molecule type" value="Genomic_DNA"/>
</dbReference>
<accession>A0ABS0KTC1</accession>
<evidence type="ECO:0000313" key="1">
    <source>
        <dbReference type="EMBL" id="MBG6290806.1"/>
    </source>
</evidence>
<organism evidence="1 2">
    <name type="scientific">Pseudomonas nitroreducens</name>
    <dbReference type="NCBI Taxonomy" id="46680"/>
    <lineage>
        <taxon>Bacteria</taxon>
        <taxon>Pseudomonadati</taxon>
        <taxon>Pseudomonadota</taxon>
        <taxon>Gammaproteobacteria</taxon>
        <taxon>Pseudomonadales</taxon>
        <taxon>Pseudomonadaceae</taxon>
        <taxon>Pseudomonas</taxon>
    </lineage>
</organism>
<dbReference type="SUPFAM" id="SSF63829">
    <property type="entry name" value="Calcium-dependent phosphotriesterase"/>
    <property type="match status" value="1"/>
</dbReference>
<keyword evidence="2" id="KW-1185">Reference proteome</keyword>
<comment type="caution">
    <text evidence="1">The sequence shown here is derived from an EMBL/GenBank/DDBJ whole genome shotgun (WGS) entry which is preliminary data.</text>
</comment>
<gene>
    <name evidence="1" type="ORF">I5I61_25390</name>
</gene>
<name>A0ABS0KTC1_PSENT</name>
<sequence>MANLGNVGQAVKSAPPSATQFTLWASWPEVGTAASVALHRSTGNYFTTAPKAPGRAAAIPASGTVSLTQNGFPVDQQGGTGTVYFYDLDDGTYFATQADTGKVWRVDVAGATVTVTPVGGGSAPTTHAAAFVMA</sequence>